<feature type="binding site" evidence="12">
    <location>
        <position position="153"/>
    </location>
    <ligand>
        <name>Zn(2+)</name>
        <dbReference type="ChEBI" id="CHEBI:29105"/>
    </ligand>
</feature>
<dbReference type="InterPro" id="IPR050164">
    <property type="entry name" value="Peptidase_C19"/>
</dbReference>
<comment type="catalytic activity">
    <reaction evidence="1">
        <text>Thiol-dependent hydrolysis of ester, thioester, amide, peptide and isopeptide bonds formed by the C-terminal Gly of ubiquitin (a 76-residue protein attached to proteins as an intracellular targeting signal).</text>
        <dbReference type="EC" id="3.4.19.12"/>
    </reaction>
</comment>
<dbReference type="FunFam" id="3.30.40.10:FF:000396">
    <property type="entry name" value="Ubiquitin carboxyl-terminal hydrolase"/>
    <property type="match status" value="1"/>
</dbReference>
<dbReference type="PROSITE" id="PS50271">
    <property type="entry name" value="ZF_UBP"/>
    <property type="match status" value="1"/>
</dbReference>
<dbReference type="PROSITE" id="PS00972">
    <property type="entry name" value="USP_1"/>
    <property type="match status" value="1"/>
</dbReference>
<feature type="domain" description="USP" evidence="15">
    <location>
        <begin position="260"/>
        <end position="709"/>
    </location>
</feature>
<dbReference type="InterPro" id="IPR028889">
    <property type="entry name" value="USP"/>
</dbReference>
<dbReference type="Pfam" id="PF00627">
    <property type="entry name" value="UBA"/>
    <property type="match status" value="1"/>
</dbReference>
<dbReference type="SUPFAM" id="SSF57850">
    <property type="entry name" value="RING/U-box"/>
    <property type="match status" value="1"/>
</dbReference>
<dbReference type="PROSITE" id="PS50235">
    <property type="entry name" value="USP_3"/>
    <property type="match status" value="1"/>
</dbReference>
<dbReference type="SUPFAM" id="SSF46934">
    <property type="entry name" value="UBA-like"/>
    <property type="match status" value="1"/>
</dbReference>
<evidence type="ECO:0000256" key="11">
    <source>
        <dbReference type="PIRSR" id="PIRSR016308-1"/>
    </source>
</evidence>
<dbReference type="InterPro" id="IPR001607">
    <property type="entry name" value="Znf_UBP"/>
</dbReference>
<dbReference type="OMA" id="ASTECAY"/>
<dbReference type="GO" id="GO:0004843">
    <property type="term" value="F:cysteine-type deubiquitinase activity"/>
    <property type="evidence" value="ECO:0007669"/>
    <property type="project" value="UniProtKB-EC"/>
</dbReference>
<accession>G0QQQ6</accession>
<evidence type="ECO:0000256" key="7">
    <source>
        <dbReference type="ARBA" id="ARBA00022771"/>
    </source>
</evidence>
<dbReference type="InterPro" id="IPR015940">
    <property type="entry name" value="UBA"/>
</dbReference>
<evidence type="ECO:0000259" key="15">
    <source>
        <dbReference type="PROSITE" id="PS50235"/>
    </source>
</evidence>
<dbReference type="GO" id="GO:0005634">
    <property type="term" value="C:nucleus"/>
    <property type="evidence" value="ECO:0007669"/>
    <property type="project" value="TreeGrafter"/>
</dbReference>
<dbReference type="Gene3D" id="3.30.40.10">
    <property type="entry name" value="Zinc/RING finger domain, C3HC4 (zinc finger)"/>
    <property type="match status" value="1"/>
</dbReference>
<dbReference type="SMART" id="SM00165">
    <property type="entry name" value="UBA"/>
    <property type="match status" value="2"/>
</dbReference>
<dbReference type="InParanoid" id="G0QQQ6"/>
<name>G0QQQ6_ICHMU</name>
<protein>
    <recommendedName>
        <fullName evidence="3">ubiquitinyl hydrolase 1</fullName>
        <ecNumber evidence="3">3.4.19.12</ecNumber>
    </recommendedName>
</protein>
<proteinExistence type="inferred from homology"/>
<keyword evidence="9" id="KW-0788">Thiol protease</keyword>
<dbReference type="PANTHER" id="PTHR24006:SF827">
    <property type="entry name" value="UBIQUITIN CARBOXYL-TERMINAL HYDROLASE 34"/>
    <property type="match status" value="1"/>
</dbReference>
<evidence type="ECO:0000256" key="9">
    <source>
        <dbReference type="ARBA" id="ARBA00022807"/>
    </source>
</evidence>
<evidence type="ECO:0000256" key="3">
    <source>
        <dbReference type="ARBA" id="ARBA00012759"/>
    </source>
</evidence>
<keyword evidence="6" id="KW-0677">Repeat</keyword>
<dbReference type="InterPro" id="IPR013083">
    <property type="entry name" value="Znf_RING/FYVE/PHD"/>
</dbReference>
<dbReference type="GO" id="GO:0008270">
    <property type="term" value="F:zinc ion binding"/>
    <property type="evidence" value="ECO:0007669"/>
    <property type="project" value="UniProtKB-KW"/>
</dbReference>
<dbReference type="Proteomes" id="UP000008983">
    <property type="component" value="Unassembled WGS sequence"/>
</dbReference>
<comment type="similarity">
    <text evidence="2">Belongs to the peptidase C19 family.</text>
</comment>
<feature type="domain" description="UBA" evidence="14">
    <location>
        <begin position="522"/>
        <end position="562"/>
    </location>
</feature>
<evidence type="ECO:0000256" key="1">
    <source>
        <dbReference type="ARBA" id="ARBA00000707"/>
    </source>
</evidence>
<evidence type="ECO:0000256" key="5">
    <source>
        <dbReference type="ARBA" id="ARBA00022723"/>
    </source>
</evidence>
<keyword evidence="18" id="KW-1185">Reference proteome</keyword>
<dbReference type="Pfam" id="PF00443">
    <property type="entry name" value="UCH"/>
    <property type="match status" value="1"/>
</dbReference>
<evidence type="ECO:0000256" key="12">
    <source>
        <dbReference type="PIRSR" id="PIRSR016308-3"/>
    </source>
</evidence>
<dbReference type="GO" id="GO:0006508">
    <property type="term" value="P:proteolysis"/>
    <property type="evidence" value="ECO:0007669"/>
    <property type="project" value="UniProtKB-KW"/>
</dbReference>
<dbReference type="MEROPS" id="C19.089"/>
<dbReference type="STRING" id="857967.G0QQQ6"/>
<dbReference type="EC" id="3.4.19.12" evidence="3"/>
<evidence type="ECO:0000313" key="17">
    <source>
        <dbReference type="EMBL" id="EGR32448.1"/>
    </source>
</evidence>
<evidence type="ECO:0000256" key="6">
    <source>
        <dbReference type="ARBA" id="ARBA00022737"/>
    </source>
</evidence>
<sequence length="710" mass="81469">MFKMFQWIMHLKESFRISFTKNNHPLVLNIKMVEKPKSESEKQPEITKLAIGKPGGAQLEETEYNIFYQLKCLICKKDLDNEQLHGLINSIKQADSAFRKNQICEWELQIEPCEHTLSLQQQKPPQNYSLSYCFSCDLSANLWLCLTCGHIGCGRKNYDGSGGNNHAIDHFQNTIHPIVVKLGTITPEGNASIYCYACNNDVSDPNLVNRLLFYGINVNDQQKTEKSVIEMNLDLNKNLMLSSIIEEGRKLLPLKGPGFTGMVNLGNSCYINSVFQVLFAFQEFQNSFNMNLDHVNNCQKLPAQCLVCQLAKLGQGLASGEYLDGVKINDLRYLIGKDHPEFKTQQMQDALEYLQYVFELIGKENKEISKIFEFIQVNKLKCTSCGGVKIAEYITNEIKLPVIKPNIKDLQQNKQDSKQLEDPEYDVQFSVCFDQLVQGDFVDSHCSFCGKMQQFKSNFYLKTVPKYLIMPTERLYLENWVPKKLNANIKMDIELNIGSIWKPNIIEQGEKVLDDQNKDDVQVDNQALQQLLEMGFGENRCKRALIKHKNNVENAMNYLFEKIDDSSLDLPIISKKQNQLIPNQEGVDLLTSMGFNFDQIVLAMKKYNNNVELTLDALSNGEYFIEEEQEQKQQNNNSKLNAGITINDINQCQYKLKAAIIHLGKSVHAGHYICYIKKDNQWVYYNDEKVAQAVEPFLGKGYIYIYEKQN</sequence>
<dbReference type="GO" id="GO:0016579">
    <property type="term" value="P:protein deubiquitination"/>
    <property type="evidence" value="ECO:0007669"/>
    <property type="project" value="InterPro"/>
</dbReference>
<gene>
    <name evidence="17" type="ORF">IMG5_082850</name>
</gene>
<evidence type="ECO:0000256" key="8">
    <source>
        <dbReference type="ARBA" id="ARBA00022801"/>
    </source>
</evidence>
<keyword evidence="4" id="KW-0645">Protease</keyword>
<evidence type="ECO:0000256" key="2">
    <source>
        <dbReference type="ARBA" id="ARBA00009085"/>
    </source>
</evidence>
<reference evidence="17 18" key="1">
    <citation type="submission" date="2011-07" db="EMBL/GenBank/DDBJ databases">
        <authorList>
            <person name="Coyne R."/>
            <person name="Brami D."/>
            <person name="Johnson J."/>
            <person name="Hostetler J."/>
            <person name="Hannick L."/>
            <person name="Clark T."/>
            <person name="Cassidy-Hanley D."/>
            <person name="Inman J."/>
        </authorList>
    </citation>
    <scope>NUCLEOTIDE SEQUENCE [LARGE SCALE GENOMIC DNA]</scope>
    <source>
        <strain evidence="17 18">G5</strain>
    </source>
</reference>
<evidence type="ECO:0000256" key="13">
    <source>
        <dbReference type="PROSITE-ProRule" id="PRU00502"/>
    </source>
</evidence>
<dbReference type="OrthoDB" id="361536at2759"/>
<evidence type="ECO:0000256" key="4">
    <source>
        <dbReference type="ARBA" id="ARBA00022670"/>
    </source>
</evidence>
<dbReference type="InterPro" id="IPR009060">
    <property type="entry name" value="UBA-like_sf"/>
</dbReference>
<feature type="binding site" evidence="12">
    <location>
        <position position="133"/>
    </location>
    <ligand>
        <name>Zn(2+)</name>
        <dbReference type="ChEBI" id="CHEBI:29105"/>
    </ligand>
</feature>
<organism evidence="17 18">
    <name type="scientific">Ichthyophthirius multifiliis</name>
    <name type="common">White spot disease agent</name>
    <name type="synonym">Ich</name>
    <dbReference type="NCBI Taxonomy" id="5932"/>
    <lineage>
        <taxon>Eukaryota</taxon>
        <taxon>Sar</taxon>
        <taxon>Alveolata</taxon>
        <taxon>Ciliophora</taxon>
        <taxon>Intramacronucleata</taxon>
        <taxon>Oligohymenophorea</taxon>
        <taxon>Hymenostomatida</taxon>
        <taxon>Ophryoglenina</taxon>
        <taxon>Ichthyophthirius</taxon>
    </lineage>
</organism>
<feature type="active site" description="Nucleophile" evidence="11">
    <location>
        <position position="269"/>
    </location>
</feature>
<dbReference type="FunCoup" id="G0QQQ6">
    <property type="interactions" value="393"/>
</dbReference>
<keyword evidence="5 12" id="KW-0479">Metal-binding</keyword>
<dbReference type="AlphaFoldDB" id="G0QQQ6"/>
<dbReference type="PIRSF" id="PIRSF016308">
    <property type="entry name" value="UBP"/>
    <property type="match status" value="1"/>
</dbReference>
<dbReference type="InterPro" id="IPR018200">
    <property type="entry name" value="USP_CS"/>
</dbReference>
<evidence type="ECO:0000313" key="18">
    <source>
        <dbReference type="Proteomes" id="UP000008983"/>
    </source>
</evidence>
<dbReference type="SUPFAM" id="SSF54001">
    <property type="entry name" value="Cysteine proteinases"/>
    <property type="match status" value="1"/>
</dbReference>
<evidence type="ECO:0000259" key="14">
    <source>
        <dbReference type="PROSITE" id="PS50030"/>
    </source>
</evidence>
<dbReference type="RefSeq" id="XP_004036434.1">
    <property type="nucleotide sequence ID" value="XM_004036386.1"/>
</dbReference>
<dbReference type="InterPro" id="IPR016652">
    <property type="entry name" value="Ubiquitinyl_hydrolase"/>
</dbReference>
<evidence type="ECO:0000256" key="10">
    <source>
        <dbReference type="ARBA" id="ARBA00022833"/>
    </source>
</evidence>
<evidence type="ECO:0000259" key="16">
    <source>
        <dbReference type="PROSITE" id="PS50271"/>
    </source>
</evidence>
<feature type="binding site" evidence="12">
    <location>
        <position position="136"/>
    </location>
    <ligand>
        <name>Zn(2+)</name>
        <dbReference type="ChEBI" id="CHEBI:29105"/>
    </ligand>
</feature>
<dbReference type="PROSITE" id="PS50030">
    <property type="entry name" value="UBA"/>
    <property type="match status" value="2"/>
</dbReference>
<dbReference type="Gene3D" id="3.90.70.10">
    <property type="entry name" value="Cysteine proteinases"/>
    <property type="match status" value="1"/>
</dbReference>
<feature type="binding site" evidence="12">
    <location>
        <position position="166"/>
    </location>
    <ligand>
        <name>Zn(2+)</name>
        <dbReference type="ChEBI" id="CHEBI:29105"/>
    </ligand>
</feature>
<feature type="active site" description="Proton acceptor" evidence="11">
    <location>
        <position position="671"/>
    </location>
</feature>
<keyword evidence="8 17" id="KW-0378">Hydrolase</keyword>
<dbReference type="InterPro" id="IPR038765">
    <property type="entry name" value="Papain-like_cys_pep_sf"/>
</dbReference>
<dbReference type="PANTHER" id="PTHR24006">
    <property type="entry name" value="UBIQUITIN CARBOXYL-TERMINAL HYDROLASE"/>
    <property type="match status" value="1"/>
</dbReference>
<dbReference type="InterPro" id="IPR001394">
    <property type="entry name" value="Peptidase_C19_UCH"/>
</dbReference>
<feature type="domain" description="UBA" evidence="14">
    <location>
        <begin position="581"/>
        <end position="621"/>
    </location>
</feature>
<feature type="domain" description="UBP-type" evidence="16">
    <location>
        <begin position="111"/>
        <end position="218"/>
    </location>
</feature>
<dbReference type="SMART" id="SM00290">
    <property type="entry name" value="ZnF_UBP"/>
    <property type="match status" value="1"/>
</dbReference>
<dbReference type="EMBL" id="GL983672">
    <property type="protein sequence ID" value="EGR32448.1"/>
    <property type="molecule type" value="Genomic_DNA"/>
</dbReference>
<dbReference type="Gene3D" id="1.10.8.10">
    <property type="entry name" value="DNA helicase RuvA subunit, C-terminal domain"/>
    <property type="match status" value="2"/>
</dbReference>
<dbReference type="GeneID" id="14908611"/>
<dbReference type="Pfam" id="PF02148">
    <property type="entry name" value="zf-UBP"/>
    <property type="match status" value="1"/>
</dbReference>
<dbReference type="GO" id="GO:0005829">
    <property type="term" value="C:cytosol"/>
    <property type="evidence" value="ECO:0007669"/>
    <property type="project" value="TreeGrafter"/>
</dbReference>
<dbReference type="eggNOG" id="KOG0944">
    <property type="taxonomic scope" value="Eukaryota"/>
</dbReference>
<keyword evidence="7 13" id="KW-0863">Zinc-finger</keyword>
<keyword evidence="10 12" id="KW-0862">Zinc</keyword>